<dbReference type="AlphaFoldDB" id="A0A016V2E7"/>
<name>A0A016V2E7_9BILA</name>
<organism evidence="3 4">
    <name type="scientific">Ancylostoma ceylanicum</name>
    <dbReference type="NCBI Taxonomy" id="53326"/>
    <lineage>
        <taxon>Eukaryota</taxon>
        <taxon>Metazoa</taxon>
        <taxon>Ecdysozoa</taxon>
        <taxon>Nematoda</taxon>
        <taxon>Chromadorea</taxon>
        <taxon>Rhabditida</taxon>
        <taxon>Rhabditina</taxon>
        <taxon>Rhabditomorpha</taxon>
        <taxon>Strongyloidea</taxon>
        <taxon>Ancylostomatidae</taxon>
        <taxon>Ancylostomatinae</taxon>
        <taxon>Ancylostoma</taxon>
    </lineage>
</organism>
<evidence type="ECO:0000313" key="3">
    <source>
        <dbReference type="EMBL" id="EYC21605.1"/>
    </source>
</evidence>
<keyword evidence="2" id="KW-0812">Transmembrane</keyword>
<accession>A0A016V2E7</accession>
<feature type="region of interest" description="Disordered" evidence="1">
    <location>
        <begin position="281"/>
        <end position="301"/>
    </location>
</feature>
<keyword evidence="2" id="KW-1133">Transmembrane helix</keyword>
<feature type="compositionally biased region" description="Pro residues" evidence="1">
    <location>
        <begin position="130"/>
        <end position="211"/>
    </location>
</feature>
<feature type="transmembrane region" description="Helical" evidence="2">
    <location>
        <begin position="253"/>
        <end position="275"/>
    </location>
</feature>
<evidence type="ECO:0000256" key="2">
    <source>
        <dbReference type="SAM" id="Phobius"/>
    </source>
</evidence>
<proteinExistence type="predicted"/>
<feature type="region of interest" description="Disordered" evidence="1">
    <location>
        <begin position="82"/>
        <end position="245"/>
    </location>
</feature>
<sequence>MLEQAVCDKNTTLFQLQQTFSVHDDLETFLFFPGIAFICIHALFTVQLVESTIGFPGAESATKPGGNNGVLGKDGLGMGVVGGMGAPTMNRKGPDEVTIMFGPRTPKPDLPEAKPTPGPPLFPPEETDPPSKPRPGPPLGPRPGPSPMPPMGPRPGATPMPPMGPRPGPTPMPPMGPRPGPTPMPPMGPRPGPTSMPPIGPRPGPKPMPPKPKPEPETTPEAEVTDVLDEHGPHPDQVGHKHGKGIKRTNTGAVVLLVCGIILSLLLGVLALLIIMMMEQDKSKKPASSKSSMTSGGSSVL</sequence>
<reference evidence="4" key="1">
    <citation type="journal article" date="2015" name="Nat. Genet.">
        <title>The genome and transcriptome of the zoonotic hookworm Ancylostoma ceylanicum identify infection-specific gene families.</title>
        <authorList>
            <person name="Schwarz E.M."/>
            <person name="Hu Y."/>
            <person name="Antoshechkin I."/>
            <person name="Miller M.M."/>
            <person name="Sternberg P.W."/>
            <person name="Aroian R.V."/>
        </authorList>
    </citation>
    <scope>NUCLEOTIDE SEQUENCE</scope>
    <source>
        <strain evidence="4">HY135</strain>
    </source>
</reference>
<keyword evidence="2" id="KW-0472">Membrane</keyword>
<feature type="compositionally biased region" description="Basic and acidic residues" evidence="1">
    <location>
        <begin position="228"/>
        <end position="239"/>
    </location>
</feature>
<dbReference type="Proteomes" id="UP000024635">
    <property type="component" value="Unassembled WGS sequence"/>
</dbReference>
<feature type="compositionally biased region" description="Low complexity" evidence="1">
    <location>
        <begin position="286"/>
        <end position="301"/>
    </location>
</feature>
<dbReference type="PRINTS" id="PR01217">
    <property type="entry name" value="PRICHEXTENSN"/>
</dbReference>
<comment type="caution">
    <text evidence="3">The sequence shown here is derived from an EMBL/GenBank/DDBJ whole genome shotgun (WGS) entry which is preliminary data.</text>
</comment>
<keyword evidence="4" id="KW-1185">Reference proteome</keyword>
<protein>
    <submittedName>
        <fullName evidence="3">Uncharacterized protein</fullName>
    </submittedName>
</protein>
<feature type="compositionally biased region" description="Acidic residues" evidence="1">
    <location>
        <begin position="218"/>
        <end position="227"/>
    </location>
</feature>
<evidence type="ECO:0000313" key="4">
    <source>
        <dbReference type="Proteomes" id="UP000024635"/>
    </source>
</evidence>
<dbReference type="EMBL" id="JARK01001355">
    <property type="protein sequence ID" value="EYC21605.1"/>
    <property type="molecule type" value="Genomic_DNA"/>
</dbReference>
<evidence type="ECO:0000256" key="1">
    <source>
        <dbReference type="SAM" id="MobiDB-lite"/>
    </source>
</evidence>
<feature type="compositionally biased region" description="Pro residues" evidence="1">
    <location>
        <begin position="114"/>
        <end position="123"/>
    </location>
</feature>
<gene>
    <name evidence="3" type="primary">Acey_s0019.g3923</name>
    <name evidence="3" type="ORF">Y032_0019g3923</name>
</gene>